<evidence type="ECO:0000256" key="3">
    <source>
        <dbReference type="SAM" id="Phobius"/>
    </source>
</evidence>
<sequence>MITAYAAGDATLPADTEWALEAHLENCALCRRRVAEAVTTHAPTVNTLLDQVWAEVDAAAVDPPAPVRSPLLRGVRRWAPPSQLPWLLMSVLMVLAALGIDLLVQGGTAPSLVLLVSPVVPLLGVAAAWTQRLDPMGELTVTTPRAGLQLVLRRTALVLVVVIPVLAMAGGVVGVSLALCLLPCLAFTVGTLALGTVIGVRRAAALLSTAWVLAAILPSLFTAQLSVLLAPQSLPLWGLAVTVAALAITVRARAFMTLPGAELP</sequence>
<dbReference type="AlphaFoldDB" id="A0A6G4V669"/>
<accession>A0A6G4V669</accession>
<feature type="transmembrane region" description="Helical" evidence="3">
    <location>
        <begin position="175"/>
        <end position="198"/>
    </location>
</feature>
<comment type="caution">
    <text evidence="4">The sequence shown here is derived from an EMBL/GenBank/DDBJ whole genome shotgun (WGS) entry which is preliminary data.</text>
</comment>
<dbReference type="Gene3D" id="1.10.10.1320">
    <property type="entry name" value="Anti-sigma factor, zinc-finger domain"/>
    <property type="match status" value="1"/>
</dbReference>
<dbReference type="EMBL" id="JAAKZY010000048">
    <property type="protein sequence ID" value="NGO09334.1"/>
    <property type="molecule type" value="Genomic_DNA"/>
</dbReference>
<keyword evidence="2" id="KW-0804">Transcription</keyword>
<feature type="transmembrane region" description="Helical" evidence="3">
    <location>
        <begin position="236"/>
        <end position="254"/>
    </location>
</feature>
<protein>
    <submittedName>
        <fullName evidence="4">Zf-HC2 domain-containing protein</fullName>
    </submittedName>
</protein>
<feature type="transmembrane region" description="Helical" evidence="3">
    <location>
        <begin position="112"/>
        <end position="130"/>
    </location>
</feature>
<dbReference type="Proteomes" id="UP000472335">
    <property type="component" value="Unassembled WGS sequence"/>
</dbReference>
<evidence type="ECO:0000313" key="4">
    <source>
        <dbReference type="EMBL" id="NGO09334.1"/>
    </source>
</evidence>
<evidence type="ECO:0000256" key="2">
    <source>
        <dbReference type="ARBA" id="ARBA00023163"/>
    </source>
</evidence>
<feature type="transmembrane region" description="Helical" evidence="3">
    <location>
        <begin position="151"/>
        <end position="169"/>
    </location>
</feature>
<keyword evidence="5" id="KW-1185">Reference proteome</keyword>
<reference evidence="4 5" key="1">
    <citation type="submission" date="2020-02" db="EMBL/GenBank/DDBJ databases">
        <title>Whole-genome analyses of novel actinobacteria.</title>
        <authorList>
            <person name="Sahin N."/>
            <person name="Gencbay T."/>
        </authorList>
    </citation>
    <scope>NUCLEOTIDE SEQUENCE [LARGE SCALE GENOMIC DNA]</scope>
    <source>
        <strain evidence="4 5">HC44</strain>
    </source>
</reference>
<feature type="transmembrane region" description="Helical" evidence="3">
    <location>
        <begin position="210"/>
        <end position="230"/>
    </location>
</feature>
<evidence type="ECO:0000313" key="5">
    <source>
        <dbReference type="Proteomes" id="UP000472335"/>
    </source>
</evidence>
<name>A0A6G4V669_9ACTN</name>
<proteinExistence type="predicted"/>
<gene>
    <name evidence="4" type="ORF">G5C60_17445</name>
</gene>
<feature type="transmembrane region" description="Helical" evidence="3">
    <location>
        <begin position="86"/>
        <end position="106"/>
    </location>
</feature>
<keyword evidence="3" id="KW-0472">Membrane</keyword>
<keyword evidence="3" id="KW-0812">Transmembrane</keyword>
<dbReference type="InterPro" id="IPR041916">
    <property type="entry name" value="Anti_sigma_zinc_sf"/>
</dbReference>
<keyword evidence="1" id="KW-0805">Transcription regulation</keyword>
<keyword evidence="3" id="KW-1133">Transmembrane helix</keyword>
<evidence type="ECO:0000256" key="1">
    <source>
        <dbReference type="ARBA" id="ARBA00023015"/>
    </source>
</evidence>
<organism evidence="4 5">
    <name type="scientific">Streptomyces scabichelini</name>
    <dbReference type="NCBI Taxonomy" id="2711217"/>
    <lineage>
        <taxon>Bacteria</taxon>
        <taxon>Bacillati</taxon>
        <taxon>Actinomycetota</taxon>
        <taxon>Actinomycetes</taxon>
        <taxon>Kitasatosporales</taxon>
        <taxon>Streptomycetaceae</taxon>
        <taxon>Streptomyces</taxon>
    </lineage>
</organism>